<comment type="caution">
    <text evidence="1">The sequence shown here is derived from an EMBL/GenBank/DDBJ whole genome shotgun (WGS) entry which is preliminary data.</text>
</comment>
<evidence type="ECO:0000313" key="2">
    <source>
        <dbReference type="Proteomes" id="UP000749646"/>
    </source>
</evidence>
<sequence>QTFKAAKSYEQSVQAFIKTSDAMVNTASFFMAGRALENGANVCLVNLGQPERAVDMYKRASELFMQNMTPDRAAEMLEKGA</sequence>
<feature type="non-terminal residue" evidence="1">
    <location>
        <position position="1"/>
    </location>
</feature>
<proteinExistence type="predicted"/>
<reference evidence="1" key="1">
    <citation type="journal article" date="2020" name="Fungal Divers.">
        <title>Resolving the Mortierellaceae phylogeny through synthesis of multi-gene phylogenetics and phylogenomics.</title>
        <authorList>
            <person name="Vandepol N."/>
            <person name="Liber J."/>
            <person name="Desiro A."/>
            <person name="Na H."/>
            <person name="Kennedy M."/>
            <person name="Barry K."/>
            <person name="Grigoriev I.V."/>
            <person name="Miller A.N."/>
            <person name="O'Donnell K."/>
            <person name="Stajich J.E."/>
            <person name="Bonito G."/>
        </authorList>
    </citation>
    <scope>NUCLEOTIDE SEQUENCE</scope>
    <source>
        <strain evidence="1">MES-2147</strain>
    </source>
</reference>
<dbReference type="Gene3D" id="1.25.40.10">
    <property type="entry name" value="Tetratricopeptide repeat domain"/>
    <property type="match status" value="1"/>
</dbReference>
<dbReference type="Proteomes" id="UP000749646">
    <property type="component" value="Unassembled WGS sequence"/>
</dbReference>
<accession>A0A9P6J9E3</accession>
<gene>
    <name evidence="1" type="ORF">BGZ65_000741</name>
</gene>
<organism evidence="1 2">
    <name type="scientific">Modicella reniformis</name>
    <dbReference type="NCBI Taxonomy" id="1440133"/>
    <lineage>
        <taxon>Eukaryota</taxon>
        <taxon>Fungi</taxon>
        <taxon>Fungi incertae sedis</taxon>
        <taxon>Mucoromycota</taxon>
        <taxon>Mortierellomycotina</taxon>
        <taxon>Mortierellomycetes</taxon>
        <taxon>Mortierellales</taxon>
        <taxon>Mortierellaceae</taxon>
        <taxon>Modicella</taxon>
    </lineage>
</organism>
<dbReference type="SUPFAM" id="SSF48452">
    <property type="entry name" value="TPR-like"/>
    <property type="match status" value="1"/>
</dbReference>
<keyword evidence="2" id="KW-1185">Reference proteome</keyword>
<dbReference type="EMBL" id="JAAAHW010005944">
    <property type="protein sequence ID" value="KAF9965425.1"/>
    <property type="molecule type" value="Genomic_DNA"/>
</dbReference>
<name>A0A9P6J9E3_9FUNG</name>
<dbReference type="InterPro" id="IPR011990">
    <property type="entry name" value="TPR-like_helical_dom_sf"/>
</dbReference>
<dbReference type="AlphaFoldDB" id="A0A9P6J9E3"/>
<dbReference type="OrthoDB" id="9984275at2759"/>
<feature type="non-terminal residue" evidence="1">
    <location>
        <position position="81"/>
    </location>
</feature>
<dbReference type="Pfam" id="PF14938">
    <property type="entry name" value="SNAP"/>
    <property type="match status" value="1"/>
</dbReference>
<protein>
    <submittedName>
        <fullName evidence="1">Uncharacterized protein</fullName>
    </submittedName>
</protein>
<evidence type="ECO:0000313" key="1">
    <source>
        <dbReference type="EMBL" id="KAF9965425.1"/>
    </source>
</evidence>